<dbReference type="Gene3D" id="2.40.30.170">
    <property type="match status" value="1"/>
</dbReference>
<reference evidence="7 8" key="1">
    <citation type="submission" date="2009-01" db="EMBL/GenBank/DDBJ databases">
        <authorList>
            <person name="Qin X."/>
            <person name="Bachman B."/>
            <person name="Battles P."/>
            <person name="Bell A."/>
            <person name="Bess C."/>
            <person name="Bickham C."/>
            <person name="Chaboub L."/>
            <person name="Chen D."/>
            <person name="Coyle M."/>
            <person name="Deiros D.R."/>
            <person name="Dinh H."/>
            <person name="Forbes L."/>
            <person name="Fowler G."/>
            <person name="Francisco L."/>
            <person name="Fu Q."/>
            <person name="Gubbala S."/>
            <person name="Hale W."/>
            <person name="Han Y."/>
            <person name="Hemphill L."/>
            <person name="Highlander S.K."/>
            <person name="Hirani K."/>
            <person name="Hogues M."/>
            <person name="Jackson L."/>
            <person name="Jakkamsetti A."/>
            <person name="Javaid M."/>
            <person name="Jiang H."/>
            <person name="Korchina V."/>
            <person name="Kovar C."/>
            <person name="Lara F."/>
            <person name="Lee S."/>
            <person name="Mata R."/>
            <person name="Mathew T."/>
            <person name="Moen C."/>
            <person name="Morales K."/>
            <person name="Munidasa M."/>
            <person name="Nazareth L."/>
            <person name="Ngo R."/>
            <person name="Nguyen L."/>
            <person name="Okwuonu G."/>
            <person name="Ongeri F."/>
            <person name="Patil S."/>
            <person name="Petrosino J."/>
            <person name="Pham C."/>
            <person name="Pham P."/>
            <person name="Pu L.-L."/>
            <person name="Puazo M."/>
            <person name="Raj R."/>
            <person name="Reid J."/>
            <person name="Rouhana J."/>
            <person name="Saada N."/>
            <person name="Shang Y."/>
            <person name="Simmons D."/>
            <person name="Thornton R."/>
            <person name="Warren J."/>
            <person name="Weissenberger G."/>
            <person name="Zhang J."/>
            <person name="Zhang L."/>
            <person name="Zhou C."/>
            <person name="Zhu D."/>
            <person name="Muzny D."/>
            <person name="Worley K."/>
            <person name="Gibbs R."/>
        </authorList>
    </citation>
    <scope>NUCLEOTIDE SEQUENCE [LARGE SCALE GENOMIC DNA]</scope>
    <source>
        <strain evidence="7 8">ATCC 33300</strain>
    </source>
</reference>
<evidence type="ECO:0000259" key="6">
    <source>
        <dbReference type="Pfam" id="PF25975"/>
    </source>
</evidence>
<feature type="domain" description="CzcB-like barrel-sandwich hybrid" evidence="5">
    <location>
        <begin position="75"/>
        <end position="212"/>
    </location>
</feature>
<dbReference type="FunFam" id="2.40.30.170:FF:000010">
    <property type="entry name" value="Efflux RND transporter periplasmic adaptor subunit"/>
    <property type="match status" value="1"/>
</dbReference>
<dbReference type="NCBIfam" id="TIGR01730">
    <property type="entry name" value="RND_mfp"/>
    <property type="match status" value="1"/>
</dbReference>
<dbReference type="AlphaFoldDB" id="C2G3R4"/>
<dbReference type="SUPFAM" id="SSF111369">
    <property type="entry name" value="HlyD-like secretion proteins"/>
    <property type="match status" value="1"/>
</dbReference>
<gene>
    <name evidence="7" type="ORF">HMPREF0765_4220</name>
</gene>
<comment type="caution">
    <text evidence="7">The sequence shown here is derived from an EMBL/GenBank/DDBJ whole genome shotgun (WGS) entry which is preliminary data.</text>
</comment>
<organism evidence="7 8">
    <name type="scientific">Sphingobacterium spiritivorum ATCC 33300</name>
    <dbReference type="NCBI Taxonomy" id="525372"/>
    <lineage>
        <taxon>Bacteria</taxon>
        <taxon>Pseudomonadati</taxon>
        <taxon>Bacteroidota</taxon>
        <taxon>Sphingobacteriia</taxon>
        <taxon>Sphingobacteriales</taxon>
        <taxon>Sphingobacteriaceae</taxon>
        <taxon>Sphingobacterium</taxon>
    </lineage>
</organism>
<dbReference type="InterPro" id="IPR051909">
    <property type="entry name" value="MFP_Cation_Efflux"/>
</dbReference>
<evidence type="ECO:0000313" key="7">
    <source>
        <dbReference type="EMBL" id="EEI90269.1"/>
    </source>
</evidence>
<proteinExistence type="inferred from homology"/>
<dbReference type="Pfam" id="PF25975">
    <property type="entry name" value="CzcB_C"/>
    <property type="match status" value="1"/>
</dbReference>
<feature type="chain" id="PRO_5002914282" evidence="3">
    <location>
        <begin position="22"/>
        <end position="368"/>
    </location>
</feature>
<dbReference type="InterPro" id="IPR058647">
    <property type="entry name" value="BSH_CzcB-like"/>
</dbReference>
<dbReference type="Proteomes" id="UP000006241">
    <property type="component" value="Unassembled WGS sequence"/>
</dbReference>
<evidence type="ECO:0000259" key="4">
    <source>
        <dbReference type="Pfam" id="PF25954"/>
    </source>
</evidence>
<feature type="domain" description="CusB-like beta-barrel" evidence="4">
    <location>
        <begin position="222"/>
        <end position="299"/>
    </location>
</feature>
<dbReference type="Gene3D" id="1.10.287.470">
    <property type="entry name" value="Helix hairpin bin"/>
    <property type="match status" value="1"/>
</dbReference>
<evidence type="ECO:0000256" key="2">
    <source>
        <dbReference type="ARBA" id="ARBA00022448"/>
    </source>
</evidence>
<keyword evidence="3" id="KW-0732">Signal</keyword>
<name>C2G3R4_SPHSI</name>
<dbReference type="RefSeq" id="WP_003003712.1">
    <property type="nucleotide sequence ID" value="NZ_GG668630.1"/>
</dbReference>
<evidence type="ECO:0000256" key="1">
    <source>
        <dbReference type="ARBA" id="ARBA00009477"/>
    </source>
</evidence>
<dbReference type="Pfam" id="PF25954">
    <property type="entry name" value="Beta-barrel_RND_2"/>
    <property type="match status" value="1"/>
</dbReference>
<dbReference type="HOGENOM" id="CLU_018816_13_3_10"/>
<dbReference type="InterPro" id="IPR058649">
    <property type="entry name" value="CzcB_C"/>
</dbReference>
<accession>C2G3R4</accession>
<dbReference type="Gene3D" id="2.40.420.20">
    <property type="match status" value="1"/>
</dbReference>
<evidence type="ECO:0000313" key="8">
    <source>
        <dbReference type="Proteomes" id="UP000006241"/>
    </source>
</evidence>
<dbReference type="InterPro" id="IPR006143">
    <property type="entry name" value="RND_pump_MFP"/>
</dbReference>
<feature type="domain" description="CzcB-like C-terminal circularly permuted SH3-like" evidence="6">
    <location>
        <begin position="305"/>
        <end position="364"/>
    </location>
</feature>
<dbReference type="PROSITE" id="PS51257">
    <property type="entry name" value="PROKAR_LIPOPROTEIN"/>
    <property type="match status" value="1"/>
</dbReference>
<dbReference type="PANTHER" id="PTHR30097:SF16">
    <property type="entry name" value="CATION EFFLUX SYSTEM (CZCB-LIKE)"/>
    <property type="match status" value="1"/>
</dbReference>
<sequence length="368" mass="41717">MKKMILFIAGAVMLLSCSHQPAETTYIDFTNKGDTIIIPDESRLKDKIKVIKVEEEDYQQTLTTDGFVKVIPNQYAEIAPPYSGRISKVHLQLGQRTSPGTVLFELISPEFTDAQKLFFQARSEYQYAGIALKRQRDLLQHGVGAERDMEEAKVNYDIKEKEYQNTKEALQVFGVNVDKLRLGQSLVVTSPIAGEVIWHDVVSGHYLKSDDPAHVKIAELDKVWIVGMIKEKDIQHIRINGEVQVRSAALPDRIIKGKVYHINEAVEEDARSIQVLIECENKDHALKPGMFITAEFKSESRKTIFIPSTSLLQFNEQSYVFVRVGDHKYIKKTVKTGDTDQDKIHILSGLTTQDYIISEGAFYLLDAK</sequence>
<evidence type="ECO:0000259" key="5">
    <source>
        <dbReference type="Pfam" id="PF25973"/>
    </source>
</evidence>
<keyword evidence="2" id="KW-0813">Transport</keyword>
<dbReference type="EMBL" id="ACHB01000092">
    <property type="protein sequence ID" value="EEI90269.1"/>
    <property type="molecule type" value="Genomic_DNA"/>
</dbReference>
<evidence type="ECO:0000256" key="3">
    <source>
        <dbReference type="SAM" id="SignalP"/>
    </source>
</evidence>
<dbReference type="InterPro" id="IPR058792">
    <property type="entry name" value="Beta-barrel_RND_2"/>
</dbReference>
<dbReference type="GO" id="GO:0016020">
    <property type="term" value="C:membrane"/>
    <property type="evidence" value="ECO:0007669"/>
    <property type="project" value="InterPro"/>
</dbReference>
<feature type="signal peptide" evidence="3">
    <location>
        <begin position="1"/>
        <end position="21"/>
    </location>
</feature>
<protein>
    <submittedName>
        <fullName evidence="7">Efflux transporter, RND family, MFP subunit</fullName>
    </submittedName>
</protein>
<comment type="similarity">
    <text evidence="1">Belongs to the membrane fusion protein (MFP) (TC 8.A.1) family.</text>
</comment>
<dbReference type="GO" id="GO:0022857">
    <property type="term" value="F:transmembrane transporter activity"/>
    <property type="evidence" value="ECO:0007669"/>
    <property type="project" value="InterPro"/>
</dbReference>
<dbReference type="PANTHER" id="PTHR30097">
    <property type="entry name" value="CATION EFFLUX SYSTEM PROTEIN CUSB"/>
    <property type="match status" value="1"/>
</dbReference>
<dbReference type="Pfam" id="PF25973">
    <property type="entry name" value="BSH_CzcB"/>
    <property type="match status" value="1"/>
</dbReference>